<evidence type="ECO:0000256" key="1">
    <source>
        <dbReference type="SAM" id="MobiDB-lite"/>
    </source>
</evidence>
<accession>A0A232EPY8</accession>
<dbReference type="EMBL" id="NNAY01002869">
    <property type="protein sequence ID" value="OXU20411.1"/>
    <property type="molecule type" value="Genomic_DNA"/>
</dbReference>
<dbReference type="Proteomes" id="UP000215335">
    <property type="component" value="Unassembled WGS sequence"/>
</dbReference>
<protein>
    <submittedName>
        <fullName evidence="2">Uncharacterized protein</fullName>
    </submittedName>
</protein>
<evidence type="ECO:0000313" key="3">
    <source>
        <dbReference type="Proteomes" id="UP000215335"/>
    </source>
</evidence>
<keyword evidence="3" id="KW-1185">Reference proteome</keyword>
<evidence type="ECO:0000313" key="2">
    <source>
        <dbReference type="EMBL" id="OXU20411.1"/>
    </source>
</evidence>
<feature type="region of interest" description="Disordered" evidence="1">
    <location>
        <begin position="1"/>
        <end position="21"/>
    </location>
</feature>
<gene>
    <name evidence="2" type="ORF">TSAR_011530</name>
</gene>
<proteinExistence type="predicted"/>
<reference evidence="2 3" key="1">
    <citation type="journal article" date="2017" name="Curr. Biol.">
        <title>The Evolution of Venom by Co-option of Single-Copy Genes.</title>
        <authorList>
            <person name="Martinson E.O."/>
            <person name="Mrinalini"/>
            <person name="Kelkar Y.D."/>
            <person name="Chang C.H."/>
            <person name="Werren J.H."/>
        </authorList>
    </citation>
    <scope>NUCLEOTIDE SEQUENCE [LARGE SCALE GENOMIC DNA]</scope>
    <source>
        <strain evidence="2 3">Alberta</strain>
        <tissue evidence="2">Whole body</tissue>
    </source>
</reference>
<feature type="compositionally biased region" description="Polar residues" evidence="1">
    <location>
        <begin position="1"/>
        <end position="10"/>
    </location>
</feature>
<organism evidence="2 3">
    <name type="scientific">Trichomalopsis sarcophagae</name>
    <dbReference type="NCBI Taxonomy" id="543379"/>
    <lineage>
        <taxon>Eukaryota</taxon>
        <taxon>Metazoa</taxon>
        <taxon>Ecdysozoa</taxon>
        <taxon>Arthropoda</taxon>
        <taxon>Hexapoda</taxon>
        <taxon>Insecta</taxon>
        <taxon>Pterygota</taxon>
        <taxon>Neoptera</taxon>
        <taxon>Endopterygota</taxon>
        <taxon>Hymenoptera</taxon>
        <taxon>Apocrita</taxon>
        <taxon>Proctotrupomorpha</taxon>
        <taxon>Chalcidoidea</taxon>
        <taxon>Pteromalidae</taxon>
        <taxon>Pteromalinae</taxon>
        <taxon>Trichomalopsis</taxon>
    </lineage>
</organism>
<dbReference type="AlphaFoldDB" id="A0A232EPY8"/>
<comment type="caution">
    <text evidence="2">The sequence shown here is derived from an EMBL/GenBank/DDBJ whole genome shotgun (WGS) entry which is preliminary data.</text>
</comment>
<name>A0A232EPY8_9HYME</name>
<sequence>MDDQMYTSQRIPDKASSFGKSNAGCKDKYLCICWT</sequence>